<accession>A0ABN9QQF8</accession>
<evidence type="ECO:0000313" key="2">
    <source>
        <dbReference type="EMBL" id="CAK0807289.1"/>
    </source>
</evidence>
<name>A0ABN9QQF8_9DINO</name>
<dbReference type="EMBL" id="CAUYUJ010003892">
    <property type="protein sequence ID" value="CAK0807289.1"/>
    <property type="molecule type" value="Genomic_DNA"/>
</dbReference>
<keyword evidence="1" id="KW-0732">Signal</keyword>
<evidence type="ECO:0000313" key="3">
    <source>
        <dbReference type="Proteomes" id="UP001189429"/>
    </source>
</evidence>
<feature type="chain" id="PRO_5045077785" description="MULE transposase domain-containing protein" evidence="1">
    <location>
        <begin position="21"/>
        <end position="403"/>
    </location>
</feature>
<evidence type="ECO:0000256" key="1">
    <source>
        <dbReference type="SAM" id="SignalP"/>
    </source>
</evidence>
<organism evidence="2 3">
    <name type="scientific">Prorocentrum cordatum</name>
    <dbReference type="NCBI Taxonomy" id="2364126"/>
    <lineage>
        <taxon>Eukaryota</taxon>
        <taxon>Sar</taxon>
        <taxon>Alveolata</taxon>
        <taxon>Dinophyceae</taxon>
        <taxon>Prorocentrales</taxon>
        <taxon>Prorocentraceae</taxon>
        <taxon>Prorocentrum</taxon>
    </lineage>
</organism>
<protein>
    <recommendedName>
        <fullName evidence="4">MULE transposase domain-containing protein</fullName>
    </recommendedName>
</protein>
<proteinExistence type="predicted"/>
<sequence length="403" mass="45005">MMCASSLLLAIVAWASGAEAGLLYRRGSVPGARTQLQLVEEPSLQDAYDGWQNAELQPHLPLLGSPCTDLAVAEAPGPAMPISEGRLVVHGASQPTSVRKRPASRSWNDFAAQTIDDPAIELRYLAKELKRHWAQKYAAVGSPGRALQKMRDDGISEDEWPTDRQLEAARNYLKRQQNKGKAPLYPAICIGAFQLFLAHAPDHVQLLQTAEFPLVARKDKVLVAFGAPSALELARRSPMKTFLMDFTFKSNCHDLVLGCIGPVGLTGDGDLPHMRMIPAIFVLAREEDHEARRQCMELFFDIVGGRSLYEDAFMDFNCLQSAEKVCGQTVYLHRCLQHTKTDIEKAAHEKEKNGLTRLLRMEMLPLIKEWVVFSSTLPTDVEFHAFWTSILERITRRGTLQLS</sequence>
<keyword evidence="3" id="KW-1185">Reference proteome</keyword>
<gene>
    <name evidence="2" type="ORF">PCOR1329_LOCUS13212</name>
</gene>
<comment type="caution">
    <text evidence="2">The sequence shown here is derived from an EMBL/GenBank/DDBJ whole genome shotgun (WGS) entry which is preliminary data.</text>
</comment>
<evidence type="ECO:0008006" key="4">
    <source>
        <dbReference type="Google" id="ProtNLM"/>
    </source>
</evidence>
<feature type="signal peptide" evidence="1">
    <location>
        <begin position="1"/>
        <end position="20"/>
    </location>
</feature>
<reference evidence="2" key="1">
    <citation type="submission" date="2023-10" db="EMBL/GenBank/DDBJ databases">
        <authorList>
            <person name="Chen Y."/>
            <person name="Shah S."/>
            <person name="Dougan E. K."/>
            <person name="Thang M."/>
            <person name="Chan C."/>
        </authorList>
    </citation>
    <scope>NUCLEOTIDE SEQUENCE [LARGE SCALE GENOMIC DNA]</scope>
</reference>
<dbReference type="Proteomes" id="UP001189429">
    <property type="component" value="Unassembled WGS sequence"/>
</dbReference>